<gene>
    <name evidence="2" type="ORF">SDJN03_15779</name>
</gene>
<feature type="region of interest" description="Disordered" evidence="1">
    <location>
        <begin position="51"/>
        <end position="72"/>
    </location>
</feature>
<keyword evidence="3" id="KW-1185">Reference proteome</keyword>
<evidence type="ECO:0000256" key="1">
    <source>
        <dbReference type="SAM" id="MobiDB-lite"/>
    </source>
</evidence>
<feature type="compositionally biased region" description="Low complexity" evidence="1">
    <location>
        <begin position="60"/>
        <end position="72"/>
    </location>
</feature>
<comment type="caution">
    <text evidence="2">The sequence shown here is derived from an EMBL/GenBank/DDBJ whole genome shotgun (WGS) entry which is preliminary data.</text>
</comment>
<feature type="non-terminal residue" evidence="2">
    <location>
        <position position="1"/>
    </location>
</feature>
<dbReference type="AlphaFoldDB" id="A0AAV6N0V3"/>
<dbReference type="EMBL" id="JAGKQH010000010">
    <property type="protein sequence ID" value="KAG6590356.1"/>
    <property type="molecule type" value="Genomic_DNA"/>
</dbReference>
<name>A0AAV6N0V3_9ROSI</name>
<sequence>MAMDAANRLSAIDAEMGQLNNVKEKNLVGGCFLLRSVRTIDPVRKEKKRSFRQRVEDGEAASASGRAASTQSAGCHPRSALEESTLLFRLSVCKRKVVCFHLRSDFALFGGDSYAFCLSFLCCVCMYGQTPSVKCLVYYLMLSMIICLRIMACFDESFEAESIGNGPRGHAIRLDKEDERKSRLKQDKMNETEQGCLGLKKNQKITREEIH</sequence>
<reference evidence="2 3" key="1">
    <citation type="journal article" date="2021" name="Hortic Res">
        <title>The domestication of Cucurbita argyrosperma as revealed by the genome of its wild relative.</title>
        <authorList>
            <person name="Barrera-Redondo J."/>
            <person name="Sanchez-de la Vega G."/>
            <person name="Aguirre-Liguori J.A."/>
            <person name="Castellanos-Morales G."/>
            <person name="Gutierrez-Guerrero Y.T."/>
            <person name="Aguirre-Dugua X."/>
            <person name="Aguirre-Planter E."/>
            <person name="Tenaillon M.I."/>
            <person name="Lira-Saade R."/>
            <person name="Eguiarte L.E."/>
        </authorList>
    </citation>
    <scope>NUCLEOTIDE SEQUENCE [LARGE SCALE GENOMIC DNA]</scope>
    <source>
        <strain evidence="2">JBR-2021</strain>
    </source>
</reference>
<dbReference type="Proteomes" id="UP000685013">
    <property type="component" value="Chromosome 10"/>
</dbReference>
<organism evidence="2 3">
    <name type="scientific">Cucurbita argyrosperma subsp. sororia</name>
    <dbReference type="NCBI Taxonomy" id="37648"/>
    <lineage>
        <taxon>Eukaryota</taxon>
        <taxon>Viridiplantae</taxon>
        <taxon>Streptophyta</taxon>
        <taxon>Embryophyta</taxon>
        <taxon>Tracheophyta</taxon>
        <taxon>Spermatophyta</taxon>
        <taxon>Magnoliopsida</taxon>
        <taxon>eudicotyledons</taxon>
        <taxon>Gunneridae</taxon>
        <taxon>Pentapetalae</taxon>
        <taxon>rosids</taxon>
        <taxon>fabids</taxon>
        <taxon>Cucurbitales</taxon>
        <taxon>Cucurbitaceae</taxon>
        <taxon>Cucurbiteae</taxon>
        <taxon>Cucurbita</taxon>
    </lineage>
</organism>
<evidence type="ECO:0000313" key="3">
    <source>
        <dbReference type="Proteomes" id="UP000685013"/>
    </source>
</evidence>
<accession>A0AAV6N0V3</accession>
<proteinExistence type="predicted"/>
<evidence type="ECO:0000313" key="2">
    <source>
        <dbReference type="EMBL" id="KAG6590356.1"/>
    </source>
</evidence>
<protein>
    <submittedName>
        <fullName evidence="2">Uncharacterized protein</fullName>
    </submittedName>
</protein>